<evidence type="ECO:0000313" key="2">
    <source>
        <dbReference type="EMBL" id="EFC40571.1"/>
    </source>
</evidence>
<feature type="region of interest" description="Disordered" evidence="1">
    <location>
        <begin position="1"/>
        <end position="52"/>
    </location>
</feature>
<organism evidence="3">
    <name type="scientific">Naegleria gruberi</name>
    <name type="common">Amoeba</name>
    <dbReference type="NCBI Taxonomy" id="5762"/>
    <lineage>
        <taxon>Eukaryota</taxon>
        <taxon>Discoba</taxon>
        <taxon>Heterolobosea</taxon>
        <taxon>Tetramitia</taxon>
        <taxon>Eutetramitia</taxon>
        <taxon>Vahlkampfiidae</taxon>
        <taxon>Naegleria</taxon>
    </lineage>
</organism>
<evidence type="ECO:0000256" key="1">
    <source>
        <dbReference type="SAM" id="MobiDB-lite"/>
    </source>
</evidence>
<dbReference type="AlphaFoldDB" id="D2VRA4"/>
<keyword evidence="3" id="KW-1185">Reference proteome</keyword>
<reference evidence="2 3" key="1">
    <citation type="journal article" date="2010" name="Cell">
        <title>The genome of Naegleria gruberi illuminates early eukaryotic versatility.</title>
        <authorList>
            <person name="Fritz-Laylin L.K."/>
            <person name="Prochnik S.E."/>
            <person name="Ginger M.L."/>
            <person name="Dacks J.B."/>
            <person name="Carpenter M.L."/>
            <person name="Field M.C."/>
            <person name="Kuo A."/>
            <person name="Paredez A."/>
            <person name="Chapman J."/>
            <person name="Pham J."/>
            <person name="Shu S."/>
            <person name="Neupane R."/>
            <person name="Cipriano M."/>
            <person name="Mancuso J."/>
            <person name="Tu H."/>
            <person name="Salamov A."/>
            <person name="Lindquist E."/>
            <person name="Shapiro H."/>
            <person name="Lucas S."/>
            <person name="Grigoriev I.V."/>
            <person name="Cande W.Z."/>
            <person name="Fulton C."/>
            <person name="Rokhsar D.S."/>
            <person name="Dawson S.C."/>
        </authorList>
    </citation>
    <scope>NUCLEOTIDE SEQUENCE [LARGE SCALE GENOMIC DNA]</scope>
    <source>
        <strain evidence="2 3">NEG-M</strain>
    </source>
</reference>
<accession>D2VRA4</accession>
<protein>
    <submittedName>
        <fullName evidence="2">Predicted protein</fullName>
    </submittedName>
</protein>
<gene>
    <name evidence="2" type="ORF">NAEGRDRAFT_71517</name>
</gene>
<feature type="compositionally biased region" description="Acidic residues" evidence="1">
    <location>
        <begin position="39"/>
        <end position="52"/>
    </location>
</feature>
<name>D2VRA4_NAEGR</name>
<feature type="compositionally biased region" description="Acidic residues" evidence="1">
    <location>
        <begin position="11"/>
        <end position="31"/>
    </location>
</feature>
<dbReference type="GeneID" id="8854619"/>
<dbReference type="KEGG" id="ngr:NAEGRDRAFT_71517"/>
<evidence type="ECO:0000313" key="3">
    <source>
        <dbReference type="Proteomes" id="UP000006671"/>
    </source>
</evidence>
<dbReference type="InterPro" id="IPR053354">
    <property type="entry name" value="MGDG_epimerase"/>
</dbReference>
<dbReference type="VEuPathDB" id="AmoebaDB:NAEGRDRAFT_71517"/>
<dbReference type="PANTHER" id="PTHR43558:SF6">
    <property type="entry name" value="REDUCTASE, PUTATIVE (AFU_ORTHOLOGUE AFUA_3G10540)-RELATED"/>
    <property type="match status" value="1"/>
</dbReference>
<dbReference type="RefSeq" id="XP_002673315.1">
    <property type="nucleotide sequence ID" value="XM_002673269.1"/>
</dbReference>
<dbReference type="Proteomes" id="UP000006671">
    <property type="component" value="Unassembled WGS sequence"/>
</dbReference>
<dbReference type="EMBL" id="GG738891">
    <property type="protein sequence ID" value="EFC40571.1"/>
    <property type="molecule type" value="Genomic_DNA"/>
</dbReference>
<dbReference type="PANTHER" id="PTHR43558">
    <property type="entry name" value="REDUCTASE, PUTATIVE (AFU_ORTHOLOGUE AFUA_3G10540)-RELATED"/>
    <property type="match status" value="1"/>
</dbReference>
<dbReference type="InParanoid" id="D2VRA4"/>
<sequence length="537" mass="63107">MARKRLHTSEHDDEEENQLVDQEIIDEEQEEETKHDDKDIMEDDEAQDENDGELDFVYSASDVFTKPKKKKKHSHSDGCCVVRDIVNVDISKAGSFGRISELAFSYILLYTHTKDTTNLASVCKWTYSVFLSLRSYSLNNIRLEYLNGRCQQYKTLNSLFKVDNMNRMTGFMKYLPNFEPVDIMNDDITLKLPNKFTKRRNVLIDLYNDFTAEEKSDASPVKRDFHFDRMNHLKWETSFPENIEEFQSVVSENAELGKHLLDCLWENNKENREKFIIAGGFVLSCLTSNTHSSDIDVFCIQNGESKENCHMSLRRILFKFGELAKKHKFNYGIVKNNGCINICFEKRSKMIQFILRRVDTIEELMTFFDIDCCRFCFDGERVYTTREGIASLNVKYNFVPAEHKEKGMYTSRAYKYGMRNVMTLFTKDHSLDHFHSRKLKLDRINEALEQNDTEESEVLFGDGTDKKDFEGLYSIFNDFSLSYDIIKLVRVVGVRKFLSHNWENYYGSNWDGISYNPQDYENNEEEVKVLLMKSWKQ</sequence>
<proteinExistence type="predicted"/>